<name>A0A1B6K5V3_9HEMI</name>
<feature type="chain" id="PRO_5008586305" description="Lipocalin/cytosolic fatty-acid binding domain-containing protein" evidence="1">
    <location>
        <begin position="21"/>
        <end position="197"/>
    </location>
</feature>
<evidence type="ECO:0000313" key="2">
    <source>
        <dbReference type="EMBL" id="JAT06818.1"/>
    </source>
</evidence>
<protein>
    <recommendedName>
        <fullName evidence="3">Lipocalin/cytosolic fatty-acid binding domain-containing protein</fullName>
    </recommendedName>
</protein>
<organism evidence="2">
    <name type="scientific">Homalodisca liturata</name>
    <dbReference type="NCBI Taxonomy" id="320908"/>
    <lineage>
        <taxon>Eukaryota</taxon>
        <taxon>Metazoa</taxon>
        <taxon>Ecdysozoa</taxon>
        <taxon>Arthropoda</taxon>
        <taxon>Hexapoda</taxon>
        <taxon>Insecta</taxon>
        <taxon>Pterygota</taxon>
        <taxon>Neoptera</taxon>
        <taxon>Paraneoptera</taxon>
        <taxon>Hemiptera</taxon>
        <taxon>Auchenorrhyncha</taxon>
        <taxon>Membracoidea</taxon>
        <taxon>Cicadellidae</taxon>
        <taxon>Cicadellinae</taxon>
        <taxon>Proconiini</taxon>
        <taxon>Homalodisca</taxon>
    </lineage>
</organism>
<evidence type="ECO:0000256" key="1">
    <source>
        <dbReference type="SAM" id="SignalP"/>
    </source>
</evidence>
<proteinExistence type="predicted"/>
<gene>
    <name evidence="2" type="ORF">g.6437</name>
</gene>
<keyword evidence="1" id="KW-0732">Signal</keyword>
<dbReference type="AlphaFoldDB" id="A0A1B6K5V3"/>
<sequence length="197" mass="21953">MSNWFRVLLLLAAGSCCINAYCNETAVKSIKNFWGKKPPHVYLQKLVGTLTYVWISPSILGGQNLTCFQTTVATDEMSVKDYMVDVDGSTSTSIDYFYLLERPGYITLTSPGSPDDWAHVVYFNSKRHVMAYYQCSPTGDSYEPFVAVVAVNYKRNSQPIARAIREAIAVLDKLGINTGSSIRTDCSTFVRNSTIIK</sequence>
<dbReference type="EMBL" id="GECU01000889">
    <property type="protein sequence ID" value="JAT06818.1"/>
    <property type="molecule type" value="Transcribed_RNA"/>
</dbReference>
<evidence type="ECO:0008006" key="3">
    <source>
        <dbReference type="Google" id="ProtNLM"/>
    </source>
</evidence>
<accession>A0A1B6K5V3</accession>
<reference evidence="2" key="1">
    <citation type="submission" date="2015-11" db="EMBL/GenBank/DDBJ databases">
        <title>De novo transcriptome assembly of four potential Pierce s Disease insect vectors from Arizona vineyards.</title>
        <authorList>
            <person name="Tassone E.E."/>
        </authorList>
    </citation>
    <scope>NUCLEOTIDE SEQUENCE</scope>
</reference>
<feature type="signal peptide" evidence="1">
    <location>
        <begin position="1"/>
        <end position="20"/>
    </location>
</feature>